<reference evidence="2 3" key="1">
    <citation type="submission" date="2024-05" db="EMBL/GenBank/DDBJ databases">
        <authorList>
            <person name="Jiang F."/>
        </authorList>
    </citation>
    <scope>NUCLEOTIDE SEQUENCE [LARGE SCALE GENOMIC DNA]</scope>
    <source>
        <strain evidence="2 3">LZ166</strain>
    </source>
</reference>
<evidence type="ECO:0000313" key="2">
    <source>
        <dbReference type="EMBL" id="MEX0405399.1"/>
    </source>
</evidence>
<dbReference type="Gene3D" id="3.30.160.250">
    <property type="match status" value="1"/>
</dbReference>
<feature type="domain" description="HicB-like antitoxin of toxin-antitoxin system" evidence="1">
    <location>
        <begin position="5"/>
        <end position="62"/>
    </location>
</feature>
<evidence type="ECO:0000259" key="1">
    <source>
        <dbReference type="Pfam" id="PF15919"/>
    </source>
</evidence>
<dbReference type="PANTHER" id="PTHR34504:SF4">
    <property type="entry name" value="ANTITOXIN HICB"/>
    <property type="match status" value="1"/>
</dbReference>
<dbReference type="InterPro" id="IPR035069">
    <property type="entry name" value="TTHA1013/TTHA0281-like"/>
</dbReference>
<dbReference type="SUPFAM" id="SSF143100">
    <property type="entry name" value="TTHA1013/TTHA0281-like"/>
    <property type="match status" value="1"/>
</dbReference>
<protein>
    <submittedName>
        <fullName evidence="2">Type II toxin-antitoxin system HicB family antitoxin</fullName>
    </submittedName>
</protein>
<dbReference type="PANTHER" id="PTHR34504">
    <property type="entry name" value="ANTITOXIN HICB"/>
    <property type="match status" value="1"/>
</dbReference>
<name>A0ABV3SH86_9HYPH</name>
<dbReference type="RefSeq" id="WP_367953296.1">
    <property type="nucleotide sequence ID" value="NZ_JBDPGJ010000002.1"/>
</dbReference>
<evidence type="ECO:0000313" key="3">
    <source>
        <dbReference type="Proteomes" id="UP001556692"/>
    </source>
</evidence>
<dbReference type="InterPro" id="IPR051404">
    <property type="entry name" value="TA_system_antitoxin"/>
</dbReference>
<dbReference type="InterPro" id="IPR031807">
    <property type="entry name" value="HicB-like"/>
</dbReference>
<proteinExistence type="predicted"/>
<organism evidence="2 3">
    <name type="scientific">Aquibium pacificus</name>
    <dbReference type="NCBI Taxonomy" id="3153579"/>
    <lineage>
        <taxon>Bacteria</taxon>
        <taxon>Pseudomonadati</taxon>
        <taxon>Pseudomonadota</taxon>
        <taxon>Alphaproteobacteria</taxon>
        <taxon>Hyphomicrobiales</taxon>
        <taxon>Phyllobacteriaceae</taxon>
        <taxon>Aquibium</taxon>
    </lineage>
</organism>
<comment type="caution">
    <text evidence="2">The sequence shown here is derived from an EMBL/GenBank/DDBJ whole genome shotgun (WGS) entry which is preliminary data.</text>
</comment>
<dbReference type="Pfam" id="PF15919">
    <property type="entry name" value="HicB_lk_antitox"/>
    <property type="match status" value="1"/>
</dbReference>
<dbReference type="EMBL" id="JBDPGJ010000002">
    <property type="protein sequence ID" value="MEX0405399.1"/>
    <property type="molecule type" value="Genomic_DNA"/>
</dbReference>
<dbReference type="Proteomes" id="UP001556692">
    <property type="component" value="Unassembled WGS sequence"/>
</dbReference>
<gene>
    <name evidence="2" type="ORF">ABGN05_07005</name>
</gene>
<keyword evidence="3" id="KW-1185">Reference proteome</keyword>
<sequence>MEYVYRARIETDPEGGFLVTFPDVPEAITSGNTTEEARANAVEALGLALRGIVAMDRRLPQPVAGSTALVPIAVDPATALKLAVIDAFRDSGLTKSELARRIGRAENEARRILDPDHPSKLPLLRAALSAFGKDIVVSVRDAA</sequence>
<accession>A0ABV3SH86</accession>